<dbReference type="InParanoid" id="Q4U9Z4"/>
<evidence type="ECO:0000259" key="14">
    <source>
        <dbReference type="SMART" id="SM01287"/>
    </source>
</evidence>
<dbReference type="Gene3D" id="2.30.29.150">
    <property type="match status" value="1"/>
</dbReference>
<keyword evidence="7 10" id="KW-0804">Transcription</keyword>
<keyword evidence="5 10" id="KW-0805">Transcription regulation</keyword>
<dbReference type="eggNOG" id="KOG1189">
    <property type="taxonomic scope" value="Eukaryota"/>
</dbReference>
<dbReference type="InterPro" id="IPR029148">
    <property type="entry name" value="FACT-SPT16_Nlobe"/>
</dbReference>
<dbReference type="Gene3D" id="2.30.29.30">
    <property type="entry name" value="Pleckstrin-homology domain (PH domain)/Phosphotyrosine-binding domain (PTB)"/>
    <property type="match status" value="1"/>
</dbReference>
<dbReference type="SUPFAM" id="SSF55920">
    <property type="entry name" value="Creatinase/aminopeptidase"/>
    <property type="match status" value="1"/>
</dbReference>
<gene>
    <name evidence="15" type="ORF">TA07800</name>
</gene>
<dbReference type="GO" id="GO:0006281">
    <property type="term" value="P:DNA repair"/>
    <property type="evidence" value="ECO:0007669"/>
    <property type="project" value="UniProtKB-UniRule"/>
</dbReference>
<evidence type="ECO:0000256" key="10">
    <source>
        <dbReference type="RuleBase" id="RU367052"/>
    </source>
</evidence>
<dbReference type="InterPro" id="IPR013719">
    <property type="entry name" value="RTT106/SPT16-like_middle_dom"/>
</dbReference>
<dbReference type="FunFam" id="2.30.29.30:FF:000017">
    <property type="entry name" value="FACT complex subunit SPT16"/>
    <property type="match status" value="1"/>
</dbReference>
<evidence type="ECO:0000313" key="16">
    <source>
        <dbReference type="Proteomes" id="UP000001950"/>
    </source>
</evidence>
<accession>Q4U9Z4</accession>
<dbReference type="OMA" id="YHINTIP"/>
<keyword evidence="2 10" id="KW-0158">Chromosome</keyword>
<dbReference type="InterPro" id="IPR036005">
    <property type="entry name" value="Creatinase/aminopeptidase-like"/>
</dbReference>
<dbReference type="InterPro" id="IPR056595">
    <property type="entry name" value="Fact-SPT16_PH"/>
</dbReference>
<dbReference type="Pfam" id="PF24824">
    <property type="entry name" value="PH_SPT16"/>
    <property type="match status" value="1"/>
</dbReference>
<dbReference type="Pfam" id="PF08512">
    <property type="entry name" value="Rttp106-like_middle"/>
    <property type="match status" value="1"/>
</dbReference>
<evidence type="ECO:0000256" key="4">
    <source>
        <dbReference type="ARBA" id="ARBA00022763"/>
    </source>
</evidence>
<dbReference type="FunCoup" id="Q4U9Z4">
    <property type="interactions" value="611"/>
</dbReference>
<dbReference type="OrthoDB" id="10251642at2759"/>
<dbReference type="Proteomes" id="UP000001950">
    <property type="component" value="Chromosome 4"/>
</dbReference>
<dbReference type="Gene3D" id="2.30.29.210">
    <property type="entry name" value="FACT complex subunit Spt16p/Cdc68p"/>
    <property type="match status" value="1"/>
</dbReference>
<evidence type="ECO:0000256" key="2">
    <source>
        <dbReference type="ARBA" id="ARBA00022454"/>
    </source>
</evidence>
<dbReference type="Gene3D" id="3.40.350.10">
    <property type="entry name" value="Creatinase/prolidase N-terminal domain"/>
    <property type="match status" value="1"/>
</dbReference>
<comment type="function">
    <text evidence="10">Component of the FACT complex, a general chromatin factor that acts to reorganize nucleosomes. The FACT complex is involved in multiple processes that require DNA as a template such as mRNA elongation, DNA replication and DNA repair. During transcription elongation the FACT complex acts as a histone chaperone that both destabilizes and restores nucleosomal structure. It facilitates the passage of RNA polymerase II and transcription by promoting the dissociation of one histone H2A-H2B dimer from the nucleosome, then subsequently promotes the reestablishment of the nucleosome following the passage of RNA polymerase II.</text>
</comment>
<dbReference type="PANTHER" id="PTHR13980">
    <property type="entry name" value="CDC68 RELATED"/>
    <property type="match status" value="1"/>
</dbReference>
<dbReference type="GO" id="GO:0006368">
    <property type="term" value="P:transcription elongation by RNA polymerase II"/>
    <property type="evidence" value="ECO:0007669"/>
    <property type="project" value="TreeGrafter"/>
</dbReference>
<feature type="compositionally biased region" description="Basic and acidic residues" evidence="11">
    <location>
        <begin position="1006"/>
        <end position="1026"/>
    </location>
</feature>
<dbReference type="Pfam" id="PF14826">
    <property type="entry name" value="FACT-Spt16_Nlob"/>
    <property type="match status" value="1"/>
</dbReference>
<dbReference type="InterPro" id="IPR011993">
    <property type="entry name" value="PH-like_dom_sf"/>
</dbReference>
<feature type="compositionally biased region" description="Acidic residues" evidence="11">
    <location>
        <begin position="942"/>
        <end position="1005"/>
    </location>
</feature>
<dbReference type="PANTHER" id="PTHR13980:SF15">
    <property type="entry name" value="FACT COMPLEX SUBUNIT SPT16"/>
    <property type="match status" value="1"/>
</dbReference>
<keyword evidence="3 10" id="KW-0235">DNA replication</keyword>
<evidence type="ECO:0000256" key="8">
    <source>
        <dbReference type="ARBA" id="ARBA00023204"/>
    </source>
</evidence>
<protein>
    <recommendedName>
        <fullName evidence="10">FACT complex subunit</fullName>
    </recommendedName>
</protein>
<evidence type="ECO:0000259" key="13">
    <source>
        <dbReference type="SMART" id="SM01286"/>
    </source>
</evidence>
<dbReference type="InterPro" id="IPR000994">
    <property type="entry name" value="Pept_M24"/>
</dbReference>
<name>Q4U9Z4_THEAN</name>
<feature type="domain" description="FACT complex subunit SPT16 middle" evidence="13">
    <location>
        <begin position="544"/>
        <end position="700"/>
    </location>
</feature>
<evidence type="ECO:0000256" key="7">
    <source>
        <dbReference type="ARBA" id="ARBA00023163"/>
    </source>
</evidence>
<dbReference type="GO" id="GO:0031491">
    <property type="term" value="F:nucleosome binding"/>
    <property type="evidence" value="ECO:0007669"/>
    <property type="project" value="TreeGrafter"/>
</dbReference>
<dbReference type="Pfam" id="PF00557">
    <property type="entry name" value="Peptidase_M24"/>
    <property type="match status" value="1"/>
</dbReference>
<dbReference type="InterPro" id="IPR013953">
    <property type="entry name" value="FACT_SPT16_M"/>
</dbReference>
<dbReference type="KEGG" id="tan:TA07800"/>
<keyword evidence="4 10" id="KW-0227">DNA damage</keyword>
<keyword evidence="9 10" id="KW-0539">Nucleus</keyword>
<comment type="subcellular location">
    <subcellularLocation>
        <location evidence="10">Nucleus</location>
    </subcellularLocation>
    <subcellularLocation>
        <location evidence="10">Chromosome</location>
    </subcellularLocation>
</comment>
<keyword evidence="6" id="KW-0175">Coiled coil</keyword>
<dbReference type="RefSeq" id="XP_952984.1">
    <property type="nucleotide sequence ID" value="XM_947891.1"/>
</dbReference>
<comment type="similarity">
    <text evidence="1 10">Belongs to the peptidase M24 family. SPT16 subfamily.</text>
</comment>
<evidence type="ECO:0000256" key="11">
    <source>
        <dbReference type="SAM" id="MobiDB-lite"/>
    </source>
</evidence>
<evidence type="ECO:0000256" key="9">
    <source>
        <dbReference type="ARBA" id="ARBA00023242"/>
    </source>
</evidence>
<proteinExistence type="inferred from homology"/>
<dbReference type="VEuPathDB" id="PiroplasmaDB:TA07800"/>
<sequence>MPEGKGSVSINFEEASLKLKKLSSIFKRPEDDKIDLLFVCTGKSRSESNSTTSELLQLWLTGFQFPETVMVFASDGTLSILTSPKKVIPTLYLNFVMFCLGNYLEPLKNHYEKVKFYNRVPGQNDEPSLTKIFESFNGVVGMLNDPKPLGDFSDFCLDFVKDFTRKDVTVEVSTIMAVRTEVDLEIQKQSSQLSCGVMKTMLINQIEEVLDSESKKTHSSLVAHALNIQKDQKFIEKMEKKFNMVGSDMEVIYGNVQSGSNYLLSIGAKPTDDDLSHDPGTIIVSVCSKYNEMCSCLTRTLILDGTQYMKDAYKLALKVFEYALTVLKPGVTFGSVYSSVYDFVAKEKPGHEDYLTKSVGHTIGLEFKDSNFLLTSNNTNLVLDNMVFHLSVGFLEIHEGKKFAVWIADTVHVSSSGNTVLTSFVSKGLENVSYELEEEEEEVKYEEEEEKKPVVSSQILKDAESVILKERLRNRGGVSKEEMENLLAHQKKLRELKIEEITRRVKDGSGLAGDSKQKQVVKMDKIKVFQSPDYFSNELTPNKIFVDWRNEVVMLPVNGYHLPFSVMMIKNVTCNPENNNLYMLRINFQVPGSHTYTSRNDQNPLPDLQQENSIFIKEVLYKSKDVKHLQNVFKSLKELIKQMKQRENDDMGLTLADQEKLNLNRTGKRIVLKDLMIRPSVHGSRRVLGFLEAHHNGLRYLVNSRDRVDSVDISYANVRHAIFQPCQRELIVLLHFHLKSPILVGKKKTLDVQFFSEVGTQIDDLDNRRGRSYNDPDETLEEMRERELKRKFNTDFKQFVSQLKDLTSMKVDLPIRELMFTGVPLKSNVELLPTVNCLVHLVEWPPFVLPLTDIEIVSLERVQHGLRNFDIVFVNRDYSKPIKRVDLVPIEYLDTIKRWLNELDIVWYEGKNNLQWTNILKTILEDVEAFVESGGFDGFLGEGEDEEDSGEEEDDEDEEYKDDESDEEEEESEEEYSESLADEDEDDEEEYEEEEDEGLSWDELEERAKKADAGKVYDDRKAKRRK</sequence>
<dbReference type="InterPro" id="IPR040258">
    <property type="entry name" value="Spt16"/>
</dbReference>
<feature type="domain" description="FACT complex subunit SPT16 N-terminal lobe" evidence="12">
    <location>
        <begin position="10"/>
        <end position="172"/>
    </location>
</feature>
<evidence type="ECO:0000256" key="5">
    <source>
        <dbReference type="ARBA" id="ARBA00023015"/>
    </source>
</evidence>
<keyword evidence="16" id="KW-1185">Reference proteome</keyword>
<reference evidence="15 16" key="1">
    <citation type="journal article" date="2005" name="Science">
        <title>Genome of the host-cell transforming parasite Theileria annulata compared with T. parva.</title>
        <authorList>
            <person name="Pain A."/>
            <person name="Renauld H."/>
            <person name="Berriman M."/>
            <person name="Murphy L."/>
            <person name="Yeats C.A."/>
            <person name="Weir W."/>
            <person name="Kerhornou A."/>
            <person name="Aslett M."/>
            <person name="Bishop R."/>
            <person name="Bouchier C."/>
            <person name="Cochet M."/>
            <person name="Coulson R.M.R."/>
            <person name="Cronin A."/>
            <person name="de Villiers E.P."/>
            <person name="Fraser A."/>
            <person name="Fosker N."/>
            <person name="Gardner M."/>
            <person name="Goble A."/>
            <person name="Griffiths-Jones S."/>
            <person name="Harris D.E."/>
            <person name="Katzer F."/>
            <person name="Larke N."/>
            <person name="Lord A."/>
            <person name="Maser P."/>
            <person name="McKellar S."/>
            <person name="Mooney P."/>
            <person name="Morton F."/>
            <person name="Nene V."/>
            <person name="O'Neil S."/>
            <person name="Price C."/>
            <person name="Quail M.A."/>
            <person name="Rabbinowitsch E."/>
            <person name="Rawlings N.D."/>
            <person name="Rutter S."/>
            <person name="Saunders D."/>
            <person name="Seeger K."/>
            <person name="Shah T."/>
            <person name="Squares R."/>
            <person name="Squares S."/>
            <person name="Tivey A."/>
            <person name="Walker A.R."/>
            <person name="Woodward J."/>
            <person name="Dobbelaere D.A.E."/>
            <person name="Langsley G."/>
            <person name="Rajandream M.A."/>
            <person name="McKeever D."/>
            <person name="Shiels B."/>
            <person name="Tait A."/>
            <person name="Barrell B.G."/>
            <person name="Hall N."/>
        </authorList>
    </citation>
    <scope>NUCLEOTIDE SEQUENCE [LARGE SCALE GENOMIC DNA]</scope>
    <source>
        <strain evidence="16">Ankara</strain>
    </source>
</reference>
<feature type="domain" description="Histone chaperone RTT106/FACT complex subunit SPT16-like middle" evidence="14">
    <location>
        <begin position="820"/>
        <end position="910"/>
    </location>
</feature>
<evidence type="ECO:0000313" key="15">
    <source>
        <dbReference type="EMBL" id="CAI76359.1"/>
    </source>
</evidence>
<dbReference type="GO" id="GO:0035101">
    <property type="term" value="C:FACT complex"/>
    <property type="evidence" value="ECO:0007669"/>
    <property type="project" value="UniProtKB-UniRule"/>
</dbReference>
<dbReference type="SMART" id="SM01286">
    <property type="entry name" value="SPT16"/>
    <property type="match status" value="1"/>
</dbReference>
<evidence type="ECO:0000256" key="1">
    <source>
        <dbReference type="ARBA" id="ARBA00010779"/>
    </source>
</evidence>
<dbReference type="SMART" id="SM01285">
    <property type="entry name" value="FACT-Spt16_Nlob"/>
    <property type="match status" value="1"/>
</dbReference>
<dbReference type="EMBL" id="CR940353">
    <property type="protein sequence ID" value="CAI76359.1"/>
    <property type="molecule type" value="Genomic_DNA"/>
</dbReference>
<evidence type="ECO:0000256" key="6">
    <source>
        <dbReference type="ARBA" id="ARBA00023054"/>
    </source>
</evidence>
<dbReference type="Pfam" id="PF08644">
    <property type="entry name" value="SPT16"/>
    <property type="match status" value="1"/>
</dbReference>
<dbReference type="FunFam" id="2.30.29.210:FF:000001">
    <property type="entry name" value="FACT complex subunit spt16"/>
    <property type="match status" value="1"/>
</dbReference>
<dbReference type="AlphaFoldDB" id="Q4U9Z4"/>
<dbReference type="STRING" id="5874.Q4U9Z4"/>
<organism evidence="15 16">
    <name type="scientific">Theileria annulata</name>
    <dbReference type="NCBI Taxonomy" id="5874"/>
    <lineage>
        <taxon>Eukaryota</taxon>
        <taxon>Sar</taxon>
        <taxon>Alveolata</taxon>
        <taxon>Apicomplexa</taxon>
        <taxon>Aconoidasida</taxon>
        <taxon>Piroplasmida</taxon>
        <taxon>Theileriidae</taxon>
        <taxon>Theileria</taxon>
    </lineage>
</organism>
<dbReference type="GeneID" id="3862794"/>
<dbReference type="SMART" id="SM01287">
    <property type="entry name" value="Rtt106"/>
    <property type="match status" value="1"/>
</dbReference>
<evidence type="ECO:0000259" key="12">
    <source>
        <dbReference type="SMART" id="SM01285"/>
    </source>
</evidence>
<dbReference type="Gene3D" id="3.90.230.10">
    <property type="entry name" value="Creatinase/methionine aminopeptidase superfamily"/>
    <property type="match status" value="1"/>
</dbReference>
<dbReference type="InterPro" id="IPR029149">
    <property type="entry name" value="Creatin/AminoP/Spt16_N"/>
</dbReference>
<evidence type="ECO:0000256" key="3">
    <source>
        <dbReference type="ARBA" id="ARBA00022705"/>
    </source>
</evidence>
<feature type="region of interest" description="Disordered" evidence="11">
    <location>
        <begin position="935"/>
        <end position="1026"/>
    </location>
</feature>
<keyword evidence="8 10" id="KW-0234">DNA repair</keyword>
<dbReference type="GO" id="GO:0006260">
    <property type="term" value="P:DNA replication"/>
    <property type="evidence" value="ECO:0007669"/>
    <property type="project" value="UniProtKB-KW"/>
</dbReference>
<comment type="subunit">
    <text evidence="10">Component of the FACT complex.</text>
</comment>